<accession>A0A0K0KVN6</accession>
<name>A0A0K0KVN6_9CAUD</name>
<reference evidence="2" key="1">
    <citation type="submission" date="2014-08" db="EMBL/GenBank/DDBJ databases">
        <authorList>
            <person name="Edwards T."/>
        </authorList>
    </citation>
    <scope>NUCLEOTIDE SEQUENCE [LARGE SCALE GENOMIC DNA]</scope>
</reference>
<organism evidence="1 2">
    <name type="scientific">Prochlorococcus phage P-TIM68</name>
    <dbReference type="NCBI Taxonomy" id="1542477"/>
    <lineage>
        <taxon>Viruses</taxon>
        <taxon>Duplodnaviria</taxon>
        <taxon>Heunggongvirae</taxon>
        <taxon>Uroviricota</taxon>
        <taxon>Caudoviricetes</taxon>
        <taxon>Pantevenvirales</taxon>
        <taxon>Kyanoviridae</taxon>
        <taxon>Haifavirus</taxon>
        <taxon>Haifavirus tim68</taxon>
    </lineage>
</organism>
<dbReference type="Proteomes" id="UP000207741">
    <property type="component" value="Segment"/>
</dbReference>
<dbReference type="RefSeq" id="YP_009213724.1">
    <property type="nucleotide sequence ID" value="NC_028955.1"/>
</dbReference>
<keyword evidence="2" id="KW-1185">Reference proteome</keyword>
<dbReference type="GeneID" id="26640268"/>
<evidence type="ECO:0000313" key="2">
    <source>
        <dbReference type="Proteomes" id="UP000207741"/>
    </source>
</evidence>
<sequence>MDYKITLLPLFLLTMCAPAPVTPLEVTDIDMERIFRMVDEINFYKVKETRTEPSDAINNALDDFWEKQDGSNDPSK</sequence>
<dbReference type="EMBL" id="KM359505">
    <property type="protein sequence ID" value="AIR93550.1"/>
    <property type="molecule type" value="Genomic_DNA"/>
</dbReference>
<proteinExistence type="predicted"/>
<protein>
    <submittedName>
        <fullName evidence="1">Uncharacterized protein</fullName>
    </submittedName>
</protein>
<evidence type="ECO:0000313" key="1">
    <source>
        <dbReference type="EMBL" id="AIR93550.1"/>
    </source>
</evidence>
<dbReference type="KEGG" id="vg:26640268"/>